<reference evidence="2" key="3">
    <citation type="submission" date="2015-03" db="EMBL/GenBank/DDBJ databases">
        <authorList>
            <person name="Murphy D."/>
        </authorList>
    </citation>
    <scope>NUCLEOTIDE SEQUENCE [LARGE SCALE GENOMIC DNA]</scope>
    <source>
        <strain evidence="2">A125KOH2</strain>
    </source>
</reference>
<dbReference type="EMBL" id="CQAZ01000011">
    <property type="protein sequence ID" value="CNH53713.1"/>
    <property type="molecule type" value="Genomic_DNA"/>
</dbReference>
<protein>
    <submittedName>
        <fullName evidence="2">Uncharacterized protein</fullName>
    </submittedName>
</protein>
<reference evidence="3 4" key="1">
    <citation type="submission" date="2015-03" db="EMBL/GenBank/DDBJ databases">
        <authorList>
            <consortium name="Pathogen Informatics"/>
            <person name="Murphy D."/>
        </authorList>
    </citation>
    <scope>NUCLEOTIDE SEQUENCE [LARGE SCALE GENOMIC DNA]</scope>
    <source>
        <strain evidence="3">Type strain: CIP110230</strain>
        <strain evidence="4">type strain: CIP110230</strain>
    </source>
</reference>
<proteinExistence type="predicted"/>
<feature type="region of interest" description="Disordered" evidence="1">
    <location>
        <begin position="200"/>
        <end position="219"/>
    </location>
</feature>
<dbReference type="STRING" id="1288385.ERS137968_02622"/>
<organism evidence="2 5">
    <name type="scientific">Yersinia pekkanenii</name>
    <dbReference type="NCBI Taxonomy" id="1288385"/>
    <lineage>
        <taxon>Bacteria</taxon>
        <taxon>Pseudomonadati</taxon>
        <taxon>Pseudomonadota</taxon>
        <taxon>Gammaproteobacteria</taxon>
        <taxon>Enterobacterales</taxon>
        <taxon>Yersiniaceae</taxon>
        <taxon>Yersinia</taxon>
    </lineage>
</organism>
<accession>A0A0T9PA02</accession>
<dbReference type="EMBL" id="CWJL01000012">
    <property type="protein sequence ID" value="CRY67544.1"/>
    <property type="molecule type" value="Genomic_DNA"/>
</dbReference>
<evidence type="ECO:0000313" key="3">
    <source>
        <dbReference type="EMBL" id="CRY67544.1"/>
    </source>
</evidence>
<dbReference type="Proteomes" id="UP000045840">
    <property type="component" value="Unassembled WGS sequence"/>
</dbReference>
<keyword evidence="4" id="KW-1185">Reference proteome</keyword>
<dbReference type="AlphaFoldDB" id="A0A0T9PA02"/>
<evidence type="ECO:0000256" key="1">
    <source>
        <dbReference type="SAM" id="MobiDB-lite"/>
    </source>
</evidence>
<sequence>MRSVSQVRSMIRQEFGSMILTLEAKIVSIAGGRATVKPTARRTFEDNEDSVEYPPIPDVRVISLVWNGGKSGISGQIKEGDDCLLIAISHTDNDTPDHKVLSACAAICGFSDVSSQPFPGAAGVSIYSDSAQILLNDKSITLTNGGGAEIMMTGDKIIINAGGGLTIKANTNVEGNLSWSGTGEGLGGKLKVQSAEIGGSEYSGHQHDETGGRTSVPIN</sequence>
<evidence type="ECO:0000313" key="5">
    <source>
        <dbReference type="Proteomes" id="UP000045840"/>
    </source>
</evidence>
<evidence type="ECO:0000313" key="4">
    <source>
        <dbReference type="Proteomes" id="UP000044625"/>
    </source>
</evidence>
<gene>
    <name evidence="2" type="ORF">ERS008529_01483</name>
    <name evidence="3" type="ORF">ERS137968_02622</name>
</gene>
<dbReference type="Proteomes" id="UP000044625">
    <property type="component" value="Unassembled WGS sequence"/>
</dbReference>
<name>A0A0T9PA02_9GAMM</name>
<reference evidence="5" key="2">
    <citation type="submission" date="2015-03" db="EMBL/GenBank/DDBJ databases">
        <authorList>
            <consortium name="Pathogen Informatics"/>
        </authorList>
    </citation>
    <scope>NUCLEOTIDE SEQUENCE [LARGE SCALE GENOMIC DNA]</scope>
    <source>
        <strain evidence="5">A125KOH2</strain>
    </source>
</reference>
<dbReference type="Gene3D" id="2.40.50.230">
    <property type="entry name" value="Gp5 N-terminal domain"/>
    <property type="match status" value="1"/>
</dbReference>
<evidence type="ECO:0000313" key="2">
    <source>
        <dbReference type="EMBL" id="CNH53713.1"/>
    </source>
</evidence>
<dbReference type="InterPro" id="IPR037026">
    <property type="entry name" value="Vgr_OB-fold_dom_sf"/>
</dbReference>